<feature type="chain" id="PRO_5009527293" description="Cohesin domain-containing protein" evidence="2">
    <location>
        <begin position="23"/>
        <end position="400"/>
    </location>
</feature>
<feature type="signal peptide" evidence="2">
    <location>
        <begin position="1"/>
        <end position="22"/>
    </location>
</feature>
<dbReference type="InterPro" id="IPR008965">
    <property type="entry name" value="CBM2/CBM3_carb-bd_dom_sf"/>
</dbReference>
<dbReference type="CDD" id="cd08547">
    <property type="entry name" value="Type_II_cohesin"/>
    <property type="match status" value="1"/>
</dbReference>
<name>A0A1F6VMX1_9BACT</name>
<organism evidence="3 4">
    <name type="scientific">Candidatus Nomurabacteria bacterium RIFCSPHIGHO2_02_FULL_35_13</name>
    <dbReference type="NCBI Taxonomy" id="1801748"/>
    <lineage>
        <taxon>Bacteria</taxon>
        <taxon>Candidatus Nomuraibacteriota</taxon>
    </lineage>
</organism>
<dbReference type="SUPFAM" id="SSF49384">
    <property type="entry name" value="Carbohydrate-binding domain"/>
    <property type="match status" value="1"/>
</dbReference>
<evidence type="ECO:0000313" key="3">
    <source>
        <dbReference type="EMBL" id="OGI71004.1"/>
    </source>
</evidence>
<evidence type="ECO:0000256" key="2">
    <source>
        <dbReference type="SAM" id="SignalP"/>
    </source>
</evidence>
<dbReference type="GO" id="GO:0030246">
    <property type="term" value="F:carbohydrate binding"/>
    <property type="evidence" value="ECO:0007669"/>
    <property type="project" value="InterPro"/>
</dbReference>
<feature type="transmembrane region" description="Helical" evidence="1">
    <location>
        <begin position="304"/>
        <end position="323"/>
    </location>
</feature>
<evidence type="ECO:0000313" key="4">
    <source>
        <dbReference type="Proteomes" id="UP000177112"/>
    </source>
</evidence>
<dbReference type="Proteomes" id="UP000177112">
    <property type="component" value="Unassembled WGS sequence"/>
</dbReference>
<protein>
    <recommendedName>
        <fullName evidence="5">Cohesin domain-containing protein</fullName>
    </recommendedName>
</protein>
<dbReference type="EMBL" id="MFTY01000023">
    <property type="protein sequence ID" value="OGI71004.1"/>
    <property type="molecule type" value="Genomic_DNA"/>
</dbReference>
<evidence type="ECO:0008006" key="5">
    <source>
        <dbReference type="Google" id="ProtNLM"/>
    </source>
</evidence>
<reference evidence="3 4" key="1">
    <citation type="journal article" date="2016" name="Nat. Commun.">
        <title>Thousands of microbial genomes shed light on interconnected biogeochemical processes in an aquifer system.</title>
        <authorList>
            <person name="Anantharaman K."/>
            <person name="Brown C.T."/>
            <person name="Hug L.A."/>
            <person name="Sharon I."/>
            <person name="Castelle C.J."/>
            <person name="Probst A.J."/>
            <person name="Thomas B.C."/>
            <person name="Singh A."/>
            <person name="Wilkins M.J."/>
            <person name="Karaoz U."/>
            <person name="Brodie E.L."/>
            <person name="Williams K.H."/>
            <person name="Hubbard S.S."/>
            <person name="Banfield J.F."/>
        </authorList>
    </citation>
    <scope>NUCLEOTIDE SEQUENCE [LARGE SCALE GENOMIC DNA]</scope>
</reference>
<accession>A0A1F6VMX1</accession>
<gene>
    <name evidence="3" type="ORF">A3B84_02395</name>
</gene>
<keyword evidence="2" id="KW-0732">Signal</keyword>
<comment type="caution">
    <text evidence="3">The sequence shown here is derived from an EMBL/GenBank/DDBJ whole genome shotgun (WGS) entry which is preliminary data.</text>
</comment>
<sequence>MQKLFLFFIFLFLVFFAHTTLAANLNLSPSSGSYNVGDAITVRVVLSSPTQSANAVSGTLDFPRALLTLNSVSKSNSLVNLWAVEPSFSNASGTANMEGIILNGYQGNSGTILTLSFKAKAAGNANLKFTAFSVLANDGQGTNISTGAGQASFNISKAVEKEAPVIELTPEPVSEVVPKIVTVSIPVFIDYSKDVKEGEFLVVKGLTDPNIDVVINSSILIDKTFLANTILVNENKIKKETIIKSDGKGIFIYISEKVLPGIYEITAHSLANGIESQESLPIKIKVLPKSVPVITTVINTFSTIIPILALIILLIIFVIWGWYKVLHYKERMKNKLIHTKTLVAKSFNILDEDIAEEIKIFKKIRTSQPLTKNERLLINQLKKDIESAEKIIIENIKDSE</sequence>
<dbReference type="Gene3D" id="2.60.40.680">
    <property type="match status" value="1"/>
</dbReference>
<dbReference type="AlphaFoldDB" id="A0A1F6VMX1"/>
<keyword evidence="1" id="KW-0472">Membrane</keyword>
<keyword evidence="1" id="KW-1133">Transmembrane helix</keyword>
<evidence type="ECO:0000256" key="1">
    <source>
        <dbReference type="SAM" id="Phobius"/>
    </source>
</evidence>
<proteinExistence type="predicted"/>
<dbReference type="STRING" id="1801748.A3B84_02395"/>
<keyword evidence="1" id="KW-0812">Transmembrane</keyword>